<protein>
    <submittedName>
        <fullName evidence="3">Uncharacterized protein</fullName>
    </submittedName>
</protein>
<feature type="region of interest" description="Disordered" evidence="1">
    <location>
        <begin position="160"/>
        <end position="187"/>
    </location>
</feature>
<keyword evidence="4" id="KW-1185">Reference proteome</keyword>
<name>A0A182Y891_ANOST</name>
<evidence type="ECO:0000256" key="2">
    <source>
        <dbReference type="SAM" id="Phobius"/>
    </source>
</evidence>
<reference evidence="4" key="1">
    <citation type="journal article" date="2014" name="Genome Biol.">
        <title>Genome analysis of a major urban malaria vector mosquito, Anopheles stephensi.</title>
        <authorList>
            <person name="Jiang X."/>
            <person name="Peery A."/>
            <person name="Hall A.B."/>
            <person name="Sharma A."/>
            <person name="Chen X.G."/>
            <person name="Waterhouse R.M."/>
            <person name="Komissarov A."/>
            <person name="Riehle M.M."/>
            <person name="Shouche Y."/>
            <person name="Sharakhova M.V."/>
            <person name="Lawson D."/>
            <person name="Pakpour N."/>
            <person name="Arensburger P."/>
            <person name="Davidson V.L."/>
            <person name="Eiglmeier K."/>
            <person name="Emrich S."/>
            <person name="George P."/>
            <person name="Kennedy R.C."/>
            <person name="Mane S.P."/>
            <person name="Maslen G."/>
            <person name="Oringanje C."/>
            <person name="Qi Y."/>
            <person name="Settlage R."/>
            <person name="Tojo M."/>
            <person name="Tubio J.M."/>
            <person name="Unger M.F."/>
            <person name="Wang B."/>
            <person name="Vernick K.D."/>
            <person name="Ribeiro J.M."/>
            <person name="James A.A."/>
            <person name="Michel K."/>
            <person name="Riehle M.A."/>
            <person name="Luckhart S."/>
            <person name="Sharakhov I.V."/>
            <person name="Tu Z."/>
        </authorList>
    </citation>
    <scope>NUCLEOTIDE SEQUENCE [LARGE SCALE GENOMIC DNA]</scope>
    <source>
        <strain evidence="4">Indian</strain>
    </source>
</reference>
<feature type="region of interest" description="Disordered" evidence="1">
    <location>
        <begin position="40"/>
        <end position="67"/>
    </location>
</feature>
<keyword evidence="2" id="KW-0812">Transmembrane</keyword>
<feature type="compositionally biased region" description="Basic residues" evidence="1">
    <location>
        <begin position="177"/>
        <end position="187"/>
    </location>
</feature>
<dbReference type="AlphaFoldDB" id="A0A182Y891"/>
<accession>A0A182Y891</accession>
<feature type="region of interest" description="Disordered" evidence="1">
    <location>
        <begin position="93"/>
        <end position="135"/>
    </location>
</feature>
<feature type="transmembrane region" description="Helical" evidence="2">
    <location>
        <begin position="224"/>
        <end position="251"/>
    </location>
</feature>
<sequence>MCSSIPAGGNSIAFLMVLSFSGLLFSCVVGDLPAIDAESPKSIPTTANEQQIPEPQQDSFLNTEPSSPYQMVAHSDYNNRLLIQPLKQPHGTPSFVTSLLPTVPPARKRSTTDNPRRTRYSPAAPTKDEDLPNRSLLTPSRYYDSYGEWHHDGGAVDPSHWATQQPHGGGNWDWKPHSHQHHHHPHQHHGNVLAEILDSTALYPPYHLSQQQQQQQHGLLGLQLFVLLHPVLMLGTVSFLMCLVNAVLGLVDKVKLPIVRAQDVDRISAGSTTPAGLRDGRGELLLDQLYQYFKIAVDQQQQNQRNDTYLLEKAAVFQELIRK</sequence>
<keyword evidence="2" id="KW-0472">Membrane</keyword>
<evidence type="ECO:0000256" key="1">
    <source>
        <dbReference type="SAM" id="MobiDB-lite"/>
    </source>
</evidence>
<dbReference type="EnsemblMetazoa" id="ASTEI04677-RA">
    <property type="protein sequence ID" value="ASTEI04677-PA"/>
    <property type="gene ID" value="ASTEI04677"/>
</dbReference>
<evidence type="ECO:0000313" key="4">
    <source>
        <dbReference type="Proteomes" id="UP000076408"/>
    </source>
</evidence>
<dbReference type="VEuPathDB" id="VectorBase:ASTEI04677"/>
<evidence type="ECO:0000313" key="3">
    <source>
        <dbReference type="EnsemblMetazoa" id="ASTEI04677-PA"/>
    </source>
</evidence>
<reference evidence="3" key="2">
    <citation type="submission" date="2020-05" db="UniProtKB">
        <authorList>
            <consortium name="EnsemblMetazoa"/>
        </authorList>
    </citation>
    <scope>IDENTIFICATION</scope>
    <source>
        <strain evidence="3">Indian</strain>
    </source>
</reference>
<dbReference type="VEuPathDB" id="VectorBase:ASTE015150"/>
<feature type="compositionally biased region" description="Polar residues" evidence="1">
    <location>
        <begin position="42"/>
        <end position="67"/>
    </location>
</feature>
<feature type="transmembrane region" description="Helical" evidence="2">
    <location>
        <begin position="12"/>
        <end position="35"/>
    </location>
</feature>
<dbReference type="Proteomes" id="UP000076408">
    <property type="component" value="Unassembled WGS sequence"/>
</dbReference>
<proteinExistence type="predicted"/>
<dbReference type="OMA" id="PYQMVAH"/>
<organism evidence="3 4">
    <name type="scientific">Anopheles stephensi</name>
    <name type="common">Indo-Pakistan malaria mosquito</name>
    <dbReference type="NCBI Taxonomy" id="30069"/>
    <lineage>
        <taxon>Eukaryota</taxon>
        <taxon>Metazoa</taxon>
        <taxon>Ecdysozoa</taxon>
        <taxon>Arthropoda</taxon>
        <taxon>Hexapoda</taxon>
        <taxon>Insecta</taxon>
        <taxon>Pterygota</taxon>
        <taxon>Neoptera</taxon>
        <taxon>Endopterygota</taxon>
        <taxon>Diptera</taxon>
        <taxon>Nematocera</taxon>
        <taxon>Culicoidea</taxon>
        <taxon>Culicidae</taxon>
        <taxon>Anophelinae</taxon>
        <taxon>Anopheles</taxon>
    </lineage>
</organism>
<keyword evidence="2" id="KW-1133">Transmembrane helix</keyword>